<accession>A0ABR1XI78</accession>
<gene>
    <name evidence="2" type="ORF">IWX90DRAFT_48846</name>
</gene>
<feature type="region of interest" description="Disordered" evidence="1">
    <location>
        <begin position="120"/>
        <end position="151"/>
    </location>
</feature>
<proteinExistence type="predicted"/>
<evidence type="ECO:0000313" key="2">
    <source>
        <dbReference type="EMBL" id="KAK8155828.1"/>
    </source>
</evidence>
<reference evidence="2 3" key="1">
    <citation type="journal article" date="2022" name="G3 (Bethesda)">
        <title>Enemy or ally: a genomic approach to elucidate the lifestyle of Phyllosticta citrichinaensis.</title>
        <authorList>
            <person name="Buijs V.A."/>
            <person name="Groenewald J.Z."/>
            <person name="Haridas S."/>
            <person name="LaButti K.M."/>
            <person name="Lipzen A."/>
            <person name="Martin F.M."/>
            <person name="Barry K."/>
            <person name="Grigoriev I.V."/>
            <person name="Crous P.W."/>
            <person name="Seidl M.F."/>
        </authorList>
    </citation>
    <scope>NUCLEOTIDE SEQUENCE [LARGE SCALE GENOMIC DNA]</scope>
    <source>
        <strain evidence="2 3">CBS 129764</strain>
    </source>
</reference>
<dbReference type="Proteomes" id="UP001456524">
    <property type="component" value="Unassembled WGS sequence"/>
</dbReference>
<name>A0ABR1XI78_9PEZI</name>
<dbReference type="EMBL" id="JBBWUH010000010">
    <property type="protein sequence ID" value="KAK8155828.1"/>
    <property type="molecule type" value="Genomic_DNA"/>
</dbReference>
<sequence length="258" mass="28303">MTAKAELAQQRSLWTMDAPVQTTSCRCMGSSGPIDLPVDGRMNWSRPNLIQWWQSSARHRQPADRLNNIGQAISRNCDRRAPAGHTFRFSVVSRAQLVRVNTHQGHAIWRGPFPLPAGSAQAIAPSSPSGHPPTSCLTQPRALSPHPPLGTSTTYDLHEPHLPTDDAWDDASRPHRRATPISDFLADDSRTRIDSYACLAGCLCPSRSGESSRHSKCSHRFPPQGHSTGAIGMPLDHDTATQQCPHLSASISYKHPHR</sequence>
<keyword evidence="3" id="KW-1185">Reference proteome</keyword>
<protein>
    <submittedName>
        <fullName evidence="2">Uncharacterized protein</fullName>
    </submittedName>
</protein>
<evidence type="ECO:0000256" key="1">
    <source>
        <dbReference type="SAM" id="MobiDB-lite"/>
    </source>
</evidence>
<organism evidence="2 3">
    <name type="scientific">Phyllosticta citrichinensis</name>
    <dbReference type="NCBI Taxonomy" id="1130410"/>
    <lineage>
        <taxon>Eukaryota</taxon>
        <taxon>Fungi</taxon>
        <taxon>Dikarya</taxon>
        <taxon>Ascomycota</taxon>
        <taxon>Pezizomycotina</taxon>
        <taxon>Dothideomycetes</taxon>
        <taxon>Dothideomycetes incertae sedis</taxon>
        <taxon>Botryosphaeriales</taxon>
        <taxon>Phyllostictaceae</taxon>
        <taxon>Phyllosticta</taxon>
    </lineage>
</organism>
<comment type="caution">
    <text evidence="2">The sequence shown here is derived from an EMBL/GenBank/DDBJ whole genome shotgun (WGS) entry which is preliminary data.</text>
</comment>
<evidence type="ECO:0000313" key="3">
    <source>
        <dbReference type="Proteomes" id="UP001456524"/>
    </source>
</evidence>